<keyword evidence="3" id="KW-1185">Reference proteome</keyword>
<comment type="caution">
    <text evidence="2">The sequence shown here is derived from an EMBL/GenBank/DDBJ whole genome shotgun (WGS) entry which is preliminary data.</text>
</comment>
<dbReference type="GO" id="GO:0016740">
    <property type="term" value="F:transferase activity"/>
    <property type="evidence" value="ECO:0007669"/>
    <property type="project" value="UniProtKB-KW"/>
</dbReference>
<protein>
    <submittedName>
        <fullName evidence="2">Phosphotransferase enzyme family protein</fullName>
    </submittedName>
</protein>
<dbReference type="InterPro" id="IPR011009">
    <property type="entry name" value="Kinase-like_dom_sf"/>
</dbReference>
<dbReference type="RefSeq" id="WP_156742316.1">
    <property type="nucleotide sequence ID" value="NZ_CACRYJ010000053.1"/>
</dbReference>
<keyword evidence="2" id="KW-0808">Transferase</keyword>
<proteinExistence type="predicted"/>
<accession>A0A7M4DND7</accession>
<reference evidence="2 3" key="1">
    <citation type="submission" date="2019-11" db="EMBL/GenBank/DDBJ databases">
        <authorList>
            <person name="Criscuolo A."/>
        </authorList>
    </citation>
    <scope>NUCLEOTIDE SEQUENCE [LARGE SCALE GENOMIC DNA]</scope>
    <source>
        <strain evidence="2">CIP111667</strain>
    </source>
</reference>
<dbReference type="InterPro" id="IPR002575">
    <property type="entry name" value="Aminoglycoside_PTrfase"/>
</dbReference>
<dbReference type="AlphaFoldDB" id="A0A7M4DND7"/>
<evidence type="ECO:0000259" key="1">
    <source>
        <dbReference type="Pfam" id="PF01636"/>
    </source>
</evidence>
<dbReference type="Pfam" id="PF01636">
    <property type="entry name" value="APH"/>
    <property type="match status" value="1"/>
</dbReference>
<sequence length="252" mass="27327">MSEPEELRVAIVGDVVHRPAQAWTTTVHALLRHLAANGLADVVPEPLGIVGDVETDRLVPGDAGPASWPYQATEPGLASAARLLRAVHDATRGWRPPPSARWAHPPRSDAAAETSVICHGDPGPWNMAWTGGVATGLFDWDHAYPGPALDDVAYALEYFAPFRDDAEAVRWHGFTLPPDRRRRTEVFAAAYGLGSSAGLLDAVIARQETTADQVRALANEGVLPQARWVNEGYLDVLAARVAWSRANRHLFE</sequence>
<gene>
    <name evidence="2" type="ORF">HALOF300_03667</name>
</gene>
<evidence type="ECO:0000313" key="3">
    <source>
        <dbReference type="Proteomes" id="UP000419743"/>
    </source>
</evidence>
<feature type="domain" description="Aminoglycoside phosphotransferase" evidence="1">
    <location>
        <begin position="102"/>
        <end position="182"/>
    </location>
</feature>
<dbReference type="Gene3D" id="3.90.1200.10">
    <property type="match status" value="1"/>
</dbReference>
<dbReference type="SUPFAM" id="SSF56112">
    <property type="entry name" value="Protein kinase-like (PK-like)"/>
    <property type="match status" value="1"/>
</dbReference>
<evidence type="ECO:0000313" key="2">
    <source>
        <dbReference type="EMBL" id="VZO38949.1"/>
    </source>
</evidence>
<organism evidence="2 3">
    <name type="scientific">Occultella aeris</name>
    <dbReference type="NCBI Taxonomy" id="2761496"/>
    <lineage>
        <taxon>Bacteria</taxon>
        <taxon>Bacillati</taxon>
        <taxon>Actinomycetota</taxon>
        <taxon>Actinomycetes</taxon>
        <taxon>Micrococcales</taxon>
        <taxon>Ruaniaceae</taxon>
        <taxon>Occultella</taxon>
    </lineage>
</organism>
<dbReference type="EMBL" id="CACRYJ010000053">
    <property type="protein sequence ID" value="VZO38949.1"/>
    <property type="molecule type" value="Genomic_DNA"/>
</dbReference>
<name>A0A7M4DND7_9MICO</name>
<dbReference type="Proteomes" id="UP000419743">
    <property type="component" value="Unassembled WGS sequence"/>
</dbReference>